<feature type="domain" description="Epoxide hydrolase N-terminal" evidence="5">
    <location>
        <begin position="5"/>
        <end position="110"/>
    </location>
</feature>
<dbReference type="PRINTS" id="PR00412">
    <property type="entry name" value="EPOXHYDRLASE"/>
</dbReference>
<dbReference type="Pfam" id="PF06441">
    <property type="entry name" value="EHN"/>
    <property type="match status" value="1"/>
</dbReference>
<dbReference type="PANTHER" id="PTHR21661:SF35">
    <property type="entry name" value="EPOXIDE HYDROLASE"/>
    <property type="match status" value="1"/>
</dbReference>
<dbReference type="SUPFAM" id="SSF53474">
    <property type="entry name" value="alpha/beta-Hydrolases"/>
    <property type="match status" value="1"/>
</dbReference>
<keyword evidence="3 6" id="KW-0378">Hydrolase</keyword>
<dbReference type="Gene3D" id="3.40.50.1820">
    <property type="entry name" value="alpha/beta hydrolase"/>
    <property type="match status" value="1"/>
</dbReference>
<feature type="active site" description="Proton donor" evidence="4">
    <location>
        <position position="306"/>
    </location>
</feature>
<dbReference type="GO" id="GO:0004301">
    <property type="term" value="F:epoxide hydrolase activity"/>
    <property type="evidence" value="ECO:0007669"/>
    <property type="project" value="TreeGrafter"/>
</dbReference>
<dbReference type="InterPro" id="IPR029058">
    <property type="entry name" value="AB_hydrolase_fold"/>
</dbReference>
<keyword evidence="2" id="KW-0058">Aromatic hydrocarbons catabolism</keyword>
<dbReference type="InterPro" id="IPR000639">
    <property type="entry name" value="Epox_hydrolase-like"/>
</dbReference>
<organism evidence="6 7">
    <name type="scientific">Burkholderia cenocepacia</name>
    <dbReference type="NCBI Taxonomy" id="95486"/>
    <lineage>
        <taxon>Bacteria</taxon>
        <taxon>Pseudomonadati</taxon>
        <taxon>Pseudomonadota</taxon>
        <taxon>Betaproteobacteria</taxon>
        <taxon>Burkholderiales</taxon>
        <taxon>Burkholderiaceae</taxon>
        <taxon>Burkholderia</taxon>
        <taxon>Burkholderia cepacia complex</taxon>
    </lineage>
</organism>
<comment type="similarity">
    <text evidence="1">Belongs to the peptidase S33 family.</text>
</comment>
<dbReference type="InterPro" id="IPR016292">
    <property type="entry name" value="Epoxide_hydrolase"/>
</dbReference>
<dbReference type="EMBL" id="RKIO01000001">
    <property type="protein sequence ID" value="RSC20324.1"/>
    <property type="molecule type" value="Genomic_DNA"/>
</dbReference>
<feature type="active site" description="Nucleophile" evidence="4">
    <location>
        <position position="179"/>
    </location>
</feature>
<dbReference type="InterPro" id="IPR010497">
    <property type="entry name" value="Epoxide_hydro_N"/>
</dbReference>
<comment type="caution">
    <text evidence="6">The sequence shown here is derived from an EMBL/GenBank/DDBJ whole genome shotgun (WGS) entry which is preliminary data.</text>
</comment>
<proteinExistence type="inferred from homology"/>
<sequence>MSDLIQPFQLSVSERELSDLRERLQRVRWPDGETVNDTSQGPQLSKLQALVAHWVEGYDWRRCESMLNGIGQFKTTIDGLDIHFLHIRSPEPDAIPLLMAHGWPGSVLEFRKVIAPLSNPAAHGDDPRQAFHLVIPSMPGFGFSGKPTEPGWDMSRIGRSYVELMRRLGYDRWAMQGGDFGAGVTDEVASRALPELIGIHLSFAMFMPTPEEIRDATPDEESMLASARYFWSTLSGYAQVQQNRPQTIGYALADSPVAQAAWIYAMFQDTCGTGGNAEASFTLDEILDDIMLYWIPNASASSARLYWELKRSNWSSAARIDRPIVVPSGFTMLAGEQVRKSRRWIEQRYSDVRHFAEHEQGGHFAALENPHALVGDIRSTFASLRAS</sequence>
<dbReference type="Proteomes" id="UP000272140">
    <property type="component" value="Unassembled WGS sequence"/>
</dbReference>
<evidence type="ECO:0000256" key="3">
    <source>
        <dbReference type="ARBA" id="ARBA00022801"/>
    </source>
</evidence>
<dbReference type="GO" id="GO:0097176">
    <property type="term" value="P:epoxide metabolic process"/>
    <property type="evidence" value="ECO:0007669"/>
    <property type="project" value="TreeGrafter"/>
</dbReference>
<evidence type="ECO:0000256" key="4">
    <source>
        <dbReference type="PIRSR" id="PIRSR001112-1"/>
    </source>
</evidence>
<dbReference type="PANTHER" id="PTHR21661">
    <property type="entry name" value="EPOXIDE HYDROLASE 1-RELATED"/>
    <property type="match status" value="1"/>
</dbReference>
<evidence type="ECO:0000313" key="6">
    <source>
        <dbReference type="EMBL" id="RSC20324.1"/>
    </source>
</evidence>
<evidence type="ECO:0000313" key="7">
    <source>
        <dbReference type="Proteomes" id="UP000272140"/>
    </source>
</evidence>
<gene>
    <name evidence="6" type="ORF">EGT41_00390</name>
</gene>
<feature type="active site" description="Proton acceptor" evidence="4">
    <location>
        <position position="363"/>
    </location>
</feature>
<evidence type="ECO:0000259" key="5">
    <source>
        <dbReference type="Pfam" id="PF06441"/>
    </source>
</evidence>
<accession>A0A3R9BXV4</accession>
<evidence type="ECO:0000256" key="2">
    <source>
        <dbReference type="ARBA" id="ARBA00022797"/>
    </source>
</evidence>
<protein>
    <submittedName>
        <fullName evidence="6">Epoxide hydrolase</fullName>
    </submittedName>
</protein>
<name>A0A3R9BXV4_9BURK</name>
<dbReference type="RefSeq" id="WP_125380549.1">
    <property type="nucleotide sequence ID" value="NZ_JAGSTQ010000022.1"/>
</dbReference>
<evidence type="ECO:0000256" key="1">
    <source>
        <dbReference type="ARBA" id="ARBA00010088"/>
    </source>
</evidence>
<dbReference type="AlphaFoldDB" id="A0A3R9BXV4"/>
<dbReference type="PIRSF" id="PIRSF001112">
    <property type="entry name" value="Epoxide_hydrolase"/>
    <property type="match status" value="1"/>
</dbReference>
<reference evidence="7" key="1">
    <citation type="submission" date="2018-11" db="EMBL/GenBank/DDBJ databases">
        <title>FDA dAtabase for Regulatory Grade micrObial Sequences (FDA-ARGOS): Supporting development and validation of Infectious Disease Dx tests.</title>
        <authorList>
            <person name="Goldberg B."/>
            <person name="Campos J."/>
            <person name="Tallon L."/>
            <person name="Sadzewicz L."/>
            <person name="Zhao X."/>
            <person name="Vavikolanu K."/>
            <person name="Mehta A."/>
            <person name="Aluvathingal J."/>
            <person name="Nadendla S."/>
            <person name="Geyer C."/>
            <person name="Nandy P."/>
            <person name="Yan Y."/>
            <person name="Sichtig H."/>
        </authorList>
    </citation>
    <scope>NUCLEOTIDE SEQUENCE [LARGE SCALE GENOMIC DNA]</scope>
    <source>
        <strain evidence="7">FDAARGOS_544</strain>
    </source>
</reference>